<protein>
    <recommendedName>
        <fullName evidence="2">DUF6533 domain-containing protein</fullName>
    </recommendedName>
</protein>
<evidence type="ECO:0000313" key="4">
    <source>
        <dbReference type="Proteomes" id="UP000217199"/>
    </source>
</evidence>
<dbReference type="InParanoid" id="A0A286U860"/>
<dbReference type="Proteomes" id="UP000217199">
    <property type="component" value="Unassembled WGS sequence"/>
</dbReference>
<accession>A0A286U860</accession>
<feature type="transmembrane region" description="Helical" evidence="1">
    <location>
        <begin position="246"/>
        <end position="269"/>
    </location>
</feature>
<keyword evidence="1" id="KW-0472">Membrane</keyword>
<evidence type="ECO:0000256" key="1">
    <source>
        <dbReference type="SAM" id="Phobius"/>
    </source>
</evidence>
<feature type="domain" description="DUF6533" evidence="2">
    <location>
        <begin position="21"/>
        <end position="66"/>
    </location>
</feature>
<feature type="transmembrane region" description="Helical" evidence="1">
    <location>
        <begin position="56"/>
        <end position="77"/>
    </location>
</feature>
<evidence type="ECO:0000313" key="3">
    <source>
        <dbReference type="EMBL" id="PAV15752.1"/>
    </source>
</evidence>
<feature type="transmembrane region" description="Helical" evidence="1">
    <location>
        <begin position="180"/>
        <end position="200"/>
    </location>
</feature>
<dbReference type="AlphaFoldDB" id="A0A286U860"/>
<organism evidence="3 4">
    <name type="scientific">Pyrrhoderma noxium</name>
    <dbReference type="NCBI Taxonomy" id="2282107"/>
    <lineage>
        <taxon>Eukaryota</taxon>
        <taxon>Fungi</taxon>
        <taxon>Dikarya</taxon>
        <taxon>Basidiomycota</taxon>
        <taxon>Agaricomycotina</taxon>
        <taxon>Agaricomycetes</taxon>
        <taxon>Hymenochaetales</taxon>
        <taxon>Hymenochaetaceae</taxon>
        <taxon>Pyrrhoderma</taxon>
    </lineage>
</organism>
<proteinExistence type="predicted"/>
<reference evidence="3 4" key="1">
    <citation type="journal article" date="2017" name="Mol. Ecol.">
        <title>Comparative and population genomic landscape of Phellinus noxius: A hypervariable fungus causing root rot in trees.</title>
        <authorList>
            <person name="Chung C.L."/>
            <person name="Lee T.J."/>
            <person name="Akiba M."/>
            <person name="Lee H.H."/>
            <person name="Kuo T.H."/>
            <person name="Liu D."/>
            <person name="Ke H.M."/>
            <person name="Yokoi T."/>
            <person name="Roa M.B."/>
            <person name="Lu M.J."/>
            <person name="Chang Y.Y."/>
            <person name="Ann P.J."/>
            <person name="Tsai J.N."/>
            <person name="Chen C.Y."/>
            <person name="Tzean S.S."/>
            <person name="Ota Y."/>
            <person name="Hattori T."/>
            <person name="Sahashi N."/>
            <person name="Liou R.F."/>
            <person name="Kikuchi T."/>
            <person name="Tsai I.J."/>
        </authorList>
    </citation>
    <scope>NUCLEOTIDE SEQUENCE [LARGE SCALE GENOMIC DNA]</scope>
    <source>
        <strain evidence="3 4">FFPRI411160</strain>
    </source>
</reference>
<keyword evidence="4" id="KW-1185">Reference proteome</keyword>
<sequence length="316" mass="35152">MASISSVKLQALVQSIFTKQYIEIATVTVLVYDSLINTDKEIKYLWRRPCTFVNSLYFINRYAGIFGALVHLTYHTLSATSNLDWTKNTATFLTIIIVDYVLMIRVLALWQNMFTLDNKLAFALNSLIAAEFVSKLVLFIMGDLKENLHVSKPIGNIAYCSTNIVAKDKSLMRTFTLLDWIIPLFVGFILMLLAVYKAATFWKSSGFNGISLVKVLVQDQIIYYILVLSCSVLSIMSFLIGSKSTVLSNVLGALGSPTFLCILCSRLFYNIKEAADMGANEGTNYRAPTLSMPQFASPVIADAGVITYTSPIARDI</sequence>
<dbReference type="Pfam" id="PF20151">
    <property type="entry name" value="DUF6533"/>
    <property type="match status" value="1"/>
</dbReference>
<keyword evidence="1" id="KW-0812">Transmembrane</keyword>
<dbReference type="InterPro" id="IPR045340">
    <property type="entry name" value="DUF6533"/>
</dbReference>
<feature type="transmembrane region" description="Helical" evidence="1">
    <location>
        <begin position="120"/>
        <end position="141"/>
    </location>
</feature>
<comment type="caution">
    <text evidence="3">The sequence shown here is derived from an EMBL/GenBank/DDBJ whole genome shotgun (WGS) entry which is preliminary data.</text>
</comment>
<name>A0A286U860_9AGAM</name>
<dbReference type="EMBL" id="NBII01000009">
    <property type="protein sequence ID" value="PAV15752.1"/>
    <property type="molecule type" value="Genomic_DNA"/>
</dbReference>
<feature type="transmembrane region" description="Helical" evidence="1">
    <location>
        <begin position="89"/>
        <end position="108"/>
    </location>
</feature>
<gene>
    <name evidence="3" type="ORF">PNOK_0861000</name>
</gene>
<keyword evidence="1" id="KW-1133">Transmembrane helix</keyword>
<feature type="transmembrane region" description="Helical" evidence="1">
    <location>
        <begin position="221"/>
        <end position="240"/>
    </location>
</feature>
<dbReference type="OrthoDB" id="2637653at2759"/>
<evidence type="ECO:0000259" key="2">
    <source>
        <dbReference type="Pfam" id="PF20151"/>
    </source>
</evidence>